<feature type="domain" description="FecR protein" evidence="4">
    <location>
        <begin position="70"/>
        <end position="163"/>
    </location>
</feature>
<keyword evidence="2" id="KW-0472">Membrane</keyword>
<dbReference type="Gene3D" id="2.60.120.1440">
    <property type="match status" value="1"/>
</dbReference>
<dbReference type="InterPro" id="IPR015374">
    <property type="entry name" value="ChAPs"/>
</dbReference>
<gene>
    <name evidence="5" type="ORF">MNBD_GAMMA16-1930</name>
</gene>
<dbReference type="GO" id="GO:0005737">
    <property type="term" value="C:cytoplasm"/>
    <property type="evidence" value="ECO:0007669"/>
    <property type="project" value="UniProtKB-ARBA"/>
</dbReference>
<dbReference type="AlphaFoldDB" id="A0A3B0ZUP0"/>
<reference evidence="5" key="1">
    <citation type="submission" date="2018-06" db="EMBL/GenBank/DDBJ databases">
        <authorList>
            <person name="Zhirakovskaya E."/>
        </authorList>
    </citation>
    <scope>NUCLEOTIDE SEQUENCE</scope>
</reference>
<dbReference type="GO" id="GO:0016192">
    <property type="term" value="P:vesicle-mediated transport"/>
    <property type="evidence" value="ECO:0007669"/>
    <property type="project" value="UniProtKB-ARBA"/>
</dbReference>
<evidence type="ECO:0000313" key="5">
    <source>
        <dbReference type="EMBL" id="VAW84366.1"/>
    </source>
</evidence>
<dbReference type="Gene3D" id="2.40.170.20">
    <property type="entry name" value="TonB-dependent receptor, beta-barrel domain"/>
    <property type="match status" value="1"/>
</dbReference>
<dbReference type="SUPFAM" id="SSF56935">
    <property type="entry name" value="Porins"/>
    <property type="match status" value="1"/>
</dbReference>
<evidence type="ECO:0000259" key="4">
    <source>
        <dbReference type="Pfam" id="PF04773"/>
    </source>
</evidence>
<name>A0A3B0ZUP0_9ZZZZ</name>
<dbReference type="GO" id="GO:0009279">
    <property type="term" value="C:cell outer membrane"/>
    <property type="evidence" value="ECO:0007669"/>
    <property type="project" value="UniProtKB-SubCell"/>
</dbReference>
<dbReference type="InterPro" id="IPR006860">
    <property type="entry name" value="FecR"/>
</dbReference>
<sequence length="1117" mass="125657">MNFLHILNPFFRQGALFFFLFLCFSVGAKAEQCTEAVATVVSIQGVVEVHSKASSEWKKIMVQETFCIGDRVRTHANSRAALQLNNNSILRLNELSTVTFTDLSPQGESRLDLKKGIVHFISRLKKRFEVVTPFVNAAVDGTEFVVAVNAEQARITVFEGQVRAANEQGEIKLRSGETALARAGEAPHLQARVQPWDAVSWALYYPAVSDFTSLTDAHLAPSLEHYRQGDFSSALAVLESLADDLFDSKSYVYRAALYLTVGQIAAADADLEQALKQEANNGDALALKAVIAVTQNHTDLALELASQAVEASPDTVAPWLAQSYAQQAVFDLEPARLSVEQAVESTPASGLAWARLAELHLMFGELDRALEAARRATELPPDLARSQSVLGFAHLTRIDISAAKQAFNQAIQLDQADPQPRLGLGLALIRSGELVAGRRQIEIAASLAPTNPLIRSYLGKAYYEEKRSPLDATQFSLAKELDPNDPTPYFYSAIMQQTNNRPVAALADLQQSIALNDQRAVYRSRLLLDQDRATRGVSLSRVYSDLGMEQLALVEGWKSVAIDPSNYSAHRFLADSYSTRPRHEIARVSELLQAQLLQPVNINPVQPRLSATYLDPRTSLANATLNEYTPLFERNQVKLLSSGVVGSNDTLGGELTASGIYNRASFSLGRFYSKTDGFRDNNDDKNILYNAFAQFAVTPRLNLQVEYRRRDTQRGDLALRFEPERFDPFVRTDIEQKDIRVGGHFVLSPRSRIVANVTDVERDERFQQPIGLIESDSNRQGYQAELQYLFQSQHYNIVMGLGRYDLDVQNRITADLGDLCLFDPQLCVITTNITQLHDNAYAYINITRPAKVIWTVGLGYDDYEIVDQDRQNRFNPKLGVQWQFNDTVRLRAAGFKTLKRALVANQTIEPTQIAGFNQFFDDDTATTSTRYGLGLDFSLARNINAGLEYTRSDLKEPDLDTNFKIFRYRDRNEHVRRAYLYWTPTKNIALGGEYQYENFDRSDGSVRLSETHIVRLSLRYFSPQGFFCELGVNDVRQNVDRKDELSSLVFNESDAFRLINTTLGYSLPKRRGSISILLRNLLDKDFNYYDINPWVTELVQPRFIPERIFLAQLTLHL</sequence>
<dbReference type="PANTHER" id="PTHR38731">
    <property type="entry name" value="LIPL45-RELATED LIPOPROTEIN-RELATED"/>
    <property type="match status" value="1"/>
</dbReference>
<proteinExistence type="predicted"/>
<keyword evidence="3" id="KW-0998">Cell outer membrane</keyword>
<evidence type="ECO:0000256" key="2">
    <source>
        <dbReference type="ARBA" id="ARBA00023136"/>
    </source>
</evidence>
<dbReference type="Pfam" id="PF09295">
    <property type="entry name" value="ChAPs"/>
    <property type="match status" value="1"/>
</dbReference>
<dbReference type="Pfam" id="PF04773">
    <property type="entry name" value="FecR"/>
    <property type="match status" value="1"/>
</dbReference>
<dbReference type="InterPro" id="IPR019734">
    <property type="entry name" value="TPR_rpt"/>
</dbReference>
<accession>A0A3B0ZUP0</accession>
<dbReference type="PANTHER" id="PTHR38731:SF1">
    <property type="entry name" value="FECR PROTEIN DOMAIN-CONTAINING PROTEIN"/>
    <property type="match status" value="1"/>
</dbReference>
<dbReference type="SMART" id="SM00028">
    <property type="entry name" value="TPR"/>
    <property type="match status" value="7"/>
</dbReference>
<protein>
    <recommendedName>
        <fullName evidence="4">FecR protein domain-containing protein</fullName>
    </recommendedName>
</protein>
<dbReference type="PROSITE" id="PS50005">
    <property type="entry name" value="TPR"/>
    <property type="match status" value="1"/>
</dbReference>
<dbReference type="InterPro" id="IPR011990">
    <property type="entry name" value="TPR-like_helical_dom_sf"/>
</dbReference>
<dbReference type="GO" id="GO:0032991">
    <property type="term" value="C:protein-containing complex"/>
    <property type="evidence" value="ECO:0007669"/>
    <property type="project" value="UniProtKB-ARBA"/>
</dbReference>
<organism evidence="5">
    <name type="scientific">hydrothermal vent metagenome</name>
    <dbReference type="NCBI Taxonomy" id="652676"/>
    <lineage>
        <taxon>unclassified sequences</taxon>
        <taxon>metagenomes</taxon>
        <taxon>ecological metagenomes</taxon>
    </lineage>
</organism>
<dbReference type="GO" id="GO:0012505">
    <property type="term" value="C:endomembrane system"/>
    <property type="evidence" value="ECO:0007669"/>
    <property type="project" value="UniProtKB-ARBA"/>
</dbReference>
<dbReference type="SUPFAM" id="SSF48452">
    <property type="entry name" value="TPR-like"/>
    <property type="match status" value="2"/>
</dbReference>
<dbReference type="Pfam" id="PF13432">
    <property type="entry name" value="TPR_16"/>
    <property type="match status" value="2"/>
</dbReference>
<dbReference type="InterPro" id="IPR036942">
    <property type="entry name" value="Beta-barrel_TonB_sf"/>
</dbReference>
<evidence type="ECO:0000256" key="3">
    <source>
        <dbReference type="ARBA" id="ARBA00023237"/>
    </source>
</evidence>
<dbReference type="Gene3D" id="1.25.40.10">
    <property type="entry name" value="Tetratricopeptide repeat domain"/>
    <property type="match status" value="1"/>
</dbReference>
<comment type="subcellular location">
    <subcellularLocation>
        <location evidence="1">Cell outer membrane</location>
    </subcellularLocation>
</comment>
<evidence type="ECO:0000256" key="1">
    <source>
        <dbReference type="ARBA" id="ARBA00004442"/>
    </source>
</evidence>
<dbReference type="EMBL" id="UOFO01000042">
    <property type="protein sequence ID" value="VAW84366.1"/>
    <property type="molecule type" value="Genomic_DNA"/>
</dbReference>